<dbReference type="CDD" id="cd01650">
    <property type="entry name" value="RT_nLTR_like"/>
    <property type="match status" value="1"/>
</dbReference>
<name>A0AAD9X599_9ROSI</name>
<evidence type="ECO:0000313" key="2">
    <source>
        <dbReference type="EMBL" id="KAK2652971.1"/>
    </source>
</evidence>
<gene>
    <name evidence="2" type="ORF">Ddye_012827</name>
</gene>
<dbReference type="Proteomes" id="UP001280121">
    <property type="component" value="Unassembled WGS sequence"/>
</dbReference>
<protein>
    <recommendedName>
        <fullName evidence="1">Reverse transcriptase domain-containing protein</fullName>
    </recommendedName>
</protein>
<accession>A0AAD9X599</accession>
<dbReference type="Pfam" id="PF00078">
    <property type="entry name" value="RVT_1"/>
    <property type="match status" value="1"/>
</dbReference>
<feature type="domain" description="Reverse transcriptase" evidence="1">
    <location>
        <begin position="30"/>
        <end position="216"/>
    </location>
</feature>
<evidence type="ECO:0000259" key="1">
    <source>
        <dbReference type="PROSITE" id="PS50878"/>
    </source>
</evidence>
<sequence>MEAMVQGQVVKGRGLQYQINLGDFMGFLEEFHKDESVVKHVNRTFIALVPKKANPVHLKDYRPISLVGAAYKFLAKVLANRLKKVMDKIISPFQMAFVSGRQIVDSFVITEEVIHSWKKSESGGILLKLDFEKAYDSVCHDLLYKVLNSMGFGVMWIDWIKSCVSSPLLSVLINGSPSKEFSMDRGLRQGYPLSLFLFNLAVEVLSHLFEKVRLQG</sequence>
<dbReference type="EMBL" id="JANJYI010000004">
    <property type="protein sequence ID" value="KAK2652971.1"/>
    <property type="molecule type" value="Genomic_DNA"/>
</dbReference>
<dbReference type="AlphaFoldDB" id="A0AAD9X599"/>
<keyword evidence="3" id="KW-1185">Reference proteome</keyword>
<proteinExistence type="predicted"/>
<dbReference type="SUPFAM" id="SSF56672">
    <property type="entry name" value="DNA/RNA polymerases"/>
    <property type="match status" value="1"/>
</dbReference>
<dbReference type="PANTHER" id="PTHR46890">
    <property type="entry name" value="NON-LTR RETROLELEMENT REVERSE TRANSCRIPTASE-LIKE PROTEIN-RELATED"/>
    <property type="match status" value="1"/>
</dbReference>
<dbReference type="PROSITE" id="PS50878">
    <property type="entry name" value="RT_POL"/>
    <property type="match status" value="1"/>
</dbReference>
<comment type="caution">
    <text evidence="2">The sequence shown here is derived from an EMBL/GenBank/DDBJ whole genome shotgun (WGS) entry which is preliminary data.</text>
</comment>
<dbReference type="PANTHER" id="PTHR46890:SF50">
    <property type="entry name" value="RNA-DIRECTED DNA POLYMERASE, EUKARYOTA, REVERSE TRANSCRIPTASE ZINC-BINDING DOMAIN PROTEIN-RELATED"/>
    <property type="match status" value="1"/>
</dbReference>
<dbReference type="InterPro" id="IPR043502">
    <property type="entry name" value="DNA/RNA_pol_sf"/>
</dbReference>
<reference evidence="2" key="1">
    <citation type="journal article" date="2023" name="Plant J.">
        <title>Genome sequences and population genomics provide insights into the demographic history, inbreeding, and mutation load of two 'living fossil' tree species of Dipteronia.</title>
        <authorList>
            <person name="Feng Y."/>
            <person name="Comes H.P."/>
            <person name="Chen J."/>
            <person name="Zhu S."/>
            <person name="Lu R."/>
            <person name="Zhang X."/>
            <person name="Li P."/>
            <person name="Qiu J."/>
            <person name="Olsen K.M."/>
            <person name="Qiu Y."/>
        </authorList>
    </citation>
    <scope>NUCLEOTIDE SEQUENCE</scope>
    <source>
        <strain evidence="2">KIB01</strain>
    </source>
</reference>
<evidence type="ECO:0000313" key="3">
    <source>
        <dbReference type="Proteomes" id="UP001280121"/>
    </source>
</evidence>
<dbReference type="InterPro" id="IPR000477">
    <property type="entry name" value="RT_dom"/>
</dbReference>
<dbReference type="InterPro" id="IPR052343">
    <property type="entry name" value="Retrotransposon-Effector_Assoc"/>
</dbReference>
<organism evidence="2 3">
    <name type="scientific">Dipteronia dyeriana</name>
    <dbReference type="NCBI Taxonomy" id="168575"/>
    <lineage>
        <taxon>Eukaryota</taxon>
        <taxon>Viridiplantae</taxon>
        <taxon>Streptophyta</taxon>
        <taxon>Embryophyta</taxon>
        <taxon>Tracheophyta</taxon>
        <taxon>Spermatophyta</taxon>
        <taxon>Magnoliopsida</taxon>
        <taxon>eudicotyledons</taxon>
        <taxon>Gunneridae</taxon>
        <taxon>Pentapetalae</taxon>
        <taxon>rosids</taxon>
        <taxon>malvids</taxon>
        <taxon>Sapindales</taxon>
        <taxon>Sapindaceae</taxon>
        <taxon>Hippocastanoideae</taxon>
        <taxon>Acereae</taxon>
        <taxon>Dipteronia</taxon>
    </lineage>
</organism>